<keyword evidence="8" id="KW-0934">Plastid</keyword>
<dbReference type="NCBIfam" id="NF004957">
    <property type="entry name" value="PRK06300.1"/>
    <property type="match status" value="1"/>
</dbReference>
<dbReference type="AlphaFoldDB" id="A0A2R6S244"/>
<evidence type="ECO:0000256" key="4">
    <source>
        <dbReference type="ARBA" id="ARBA00011881"/>
    </source>
</evidence>
<dbReference type="STRING" id="1590841.A0A2R6S244"/>
<dbReference type="PANTHER" id="PTHR43159">
    <property type="entry name" value="ENOYL-[ACYL-CARRIER-PROTEIN] REDUCTASE"/>
    <property type="match status" value="1"/>
</dbReference>
<comment type="function">
    <text evidence="15">Catalyzes the NAD-dependent reduction of a carbon-carbon double bond in an enoyl moiety that is covalently linked to an acyl carrier protein (ACP). Catalyzes the last reduction step in the de novo synthesis cycle of fatty acids. Involved in the elongation cycle of fatty acids which are used in lipid metabolism. Required for normal plant growth.</text>
</comment>
<dbReference type="InterPro" id="IPR002347">
    <property type="entry name" value="SDR_fam"/>
</dbReference>
<gene>
    <name evidence="17" type="ORF">CEY00_Acc00819</name>
</gene>
<keyword evidence="9" id="KW-0276">Fatty acid metabolism</keyword>
<evidence type="ECO:0000256" key="5">
    <source>
        <dbReference type="ARBA" id="ARBA00012996"/>
    </source>
</evidence>
<evidence type="ECO:0000256" key="10">
    <source>
        <dbReference type="ARBA" id="ARBA00022946"/>
    </source>
</evidence>
<dbReference type="Gene3D" id="3.40.50.720">
    <property type="entry name" value="NAD(P)-binding Rossmann-like Domain"/>
    <property type="match status" value="1"/>
</dbReference>
<evidence type="ECO:0000256" key="14">
    <source>
        <dbReference type="ARBA" id="ARBA00048572"/>
    </source>
</evidence>
<dbReference type="EMBL" id="NKQK01000001">
    <property type="protein sequence ID" value="PSS36309.1"/>
    <property type="molecule type" value="Genomic_DNA"/>
</dbReference>
<keyword evidence="7" id="KW-0150">Chloroplast</keyword>
<evidence type="ECO:0000256" key="9">
    <source>
        <dbReference type="ARBA" id="ARBA00022832"/>
    </source>
</evidence>
<keyword evidence="11" id="KW-0560">Oxidoreductase</keyword>
<dbReference type="PRINTS" id="PR00081">
    <property type="entry name" value="GDHRDH"/>
</dbReference>
<dbReference type="CDD" id="cd05372">
    <property type="entry name" value="ENR_SDR"/>
    <property type="match status" value="1"/>
</dbReference>
<dbReference type="OrthoDB" id="417891at2759"/>
<dbReference type="PANTHER" id="PTHR43159:SF8">
    <property type="entry name" value="ENOYL-[ACYL-CARRIER-PROTEIN] REDUCTASE [NADH] 2, CHLOROPLASTIC-LIKE"/>
    <property type="match status" value="1"/>
</dbReference>
<evidence type="ECO:0000256" key="8">
    <source>
        <dbReference type="ARBA" id="ARBA00022640"/>
    </source>
</evidence>
<evidence type="ECO:0000256" key="2">
    <source>
        <dbReference type="ARBA" id="ARBA00005194"/>
    </source>
</evidence>
<dbReference type="EC" id="1.3.1.9" evidence="5"/>
<dbReference type="SUPFAM" id="SSF51735">
    <property type="entry name" value="NAD(P)-binding Rossmann-fold domains"/>
    <property type="match status" value="1"/>
</dbReference>
<sequence>MATSVAPGMRIATTKPSVYSSCNVSKPSTAIFGTEIKRTSWTGLNCSSHISSTQAFSHSFQFTPVKLQRLVPKALSEGSSDKPVSGLPIDLRGKRAFIAGVADDNGYGWAIAKSLAAAGAEILVGTWVPALNIFENSLRRGKFDESRALPDGSLMEITKVYPLDAVYDSPEDVPEDVKTNKRYSGSSNWTVKEVAESVKQDFGSIDILVHSLANGPEVSKSLLETSRNGYLAAISASSYSFVSLLKHFVPIMNPGGATISLTYIASERIIPGYGGGMSSAKAALESDTKVLAFEAGRKHKIRVNTISAGPLRSRAAKAIGFIDMMIDYSMANAPLQKELSAEEVGDTAAFLASPLASAITGAVVYVDNGLNAMGVGVDSPVFAELDIPKDS</sequence>
<keyword evidence="18" id="KW-1185">Reference proteome</keyword>
<dbReference type="Gene3D" id="1.10.8.400">
    <property type="entry name" value="Enoyl acyl carrier protein reductase"/>
    <property type="match status" value="1"/>
</dbReference>
<evidence type="ECO:0000313" key="18">
    <source>
        <dbReference type="Proteomes" id="UP000241394"/>
    </source>
</evidence>
<comment type="caution">
    <text evidence="17">The sequence shown here is derived from an EMBL/GenBank/DDBJ whole genome shotgun (WGS) entry which is preliminary data.</text>
</comment>
<evidence type="ECO:0000256" key="3">
    <source>
        <dbReference type="ARBA" id="ARBA00009233"/>
    </source>
</evidence>
<reference evidence="17 18" key="1">
    <citation type="submission" date="2017-07" db="EMBL/GenBank/DDBJ databases">
        <title>An improved, manually edited Actinidia chinensis var. chinensis (kiwifruit) genome highlights the challenges associated with draft genomes and gene prediction in plants.</title>
        <authorList>
            <person name="Pilkington S."/>
            <person name="Crowhurst R."/>
            <person name="Hilario E."/>
            <person name="Nardozza S."/>
            <person name="Fraser L."/>
            <person name="Peng Y."/>
            <person name="Gunaseelan K."/>
            <person name="Simpson R."/>
            <person name="Tahir J."/>
            <person name="Deroles S."/>
            <person name="Templeton K."/>
            <person name="Luo Z."/>
            <person name="Davy M."/>
            <person name="Cheng C."/>
            <person name="Mcneilage M."/>
            <person name="Scaglione D."/>
            <person name="Liu Y."/>
            <person name="Zhang Q."/>
            <person name="Datson P."/>
            <person name="De Silva N."/>
            <person name="Gardiner S."/>
            <person name="Bassett H."/>
            <person name="Chagne D."/>
            <person name="Mccallum J."/>
            <person name="Dzierzon H."/>
            <person name="Deng C."/>
            <person name="Wang Y.-Y."/>
            <person name="Barron N."/>
            <person name="Manako K."/>
            <person name="Bowen J."/>
            <person name="Foster T."/>
            <person name="Erridge Z."/>
            <person name="Tiffin H."/>
            <person name="Waite C."/>
            <person name="Davies K."/>
            <person name="Grierson E."/>
            <person name="Laing W."/>
            <person name="Kirk R."/>
            <person name="Chen X."/>
            <person name="Wood M."/>
            <person name="Montefiori M."/>
            <person name="Brummell D."/>
            <person name="Schwinn K."/>
            <person name="Catanach A."/>
            <person name="Fullerton C."/>
            <person name="Li D."/>
            <person name="Meiyalaghan S."/>
            <person name="Nieuwenhuizen N."/>
            <person name="Read N."/>
            <person name="Prakash R."/>
            <person name="Hunter D."/>
            <person name="Zhang H."/>
            <person name="Mckenzie M."/>
            <person name="Knabel M."/>
            <person name="Harris A."/>
            <person name="Allan A."/>
            <person name="Chen A."/>
            <person name="Janssen B."/>
            <person name="Plunkett B."/>
            <person name="Dwamena C."/>
            <person name="Voogd C."/>
            <person name="Leif D."/>
            <person name="Lafferty D."/>
            <person name="Souleyre E."/>
            <person name="Varkonyi-Gasic E."/>
            <person name="Gambi F."/>
            <person name="Hanley J."/>
            <person name="Yao J.-L."/>
            <person name="Cheung J."/>
            <person name="David K."/>
            <person name="Warren B."/>
            <person name="Marsh K."/>
            <person name="Snowden K."/>
            <person name="Lin-Wang K."/>
            <person name="Brian L."/>
            <person name="Martinez-Sanchez M."/>
            <person name="Wang M."/>
            <person name="Ileperuma N."/>
            <person name="Macnee N."/>
            <person name="Campin R."/>
            <person name="Mcatee P."/>
            <person name="Drummond R."/>
            <person name="Espley R."/>
            <person name="Ireland H."/>
            <person name="Wu R."/>
            <person name="Atkinson R."/>
            <person name="Karunairetnam S."/>
            <person name="Bulley S."/>
            <person name="Chunkath S."/>
            <person name="Hanley Z."/>
            <person name="Storey R."/>
            <person name="Thrimawithana A."/>
            <person name="Thomson S."/>
            <person name="David C."/>
            <person name="Testolin R."/>
        </authorList>
    </citation>
    <scope>NUCLEOTIDE SEQUENCE [LARGE SCALE GENOMIC DNA]</scope>
    <source>
        <strain evidence="18">cv. Red5</strain>
        <tissue evidence="17">Young leaf</tissue>
    </source>
</reference>
<evidence type="ECO:0000256" key="13">
    <source>
        <dbReference type="ARBA" id="ARBA00023160"/>
    </source>
</evidence>
<evidence type="ECO:0000313" key="17">
    <source>
        <dbReference type="EMBL" id="PSS36309.1"/>
    </source>
</evidence>
<keyword evidence="12" id="KW-0443">Lipid metabolism</keyword>
<evidence type="ECO:0000256" key="16">
    <source>
        <dbReference type="ARBA" id="ARBA00067308"/>
    </source>
</evidence>
<dbReference type="GO" id="GO:0006633">
    <property type="term" value="P:fatty acid biosynthetic process"/>
    <property type="evidence" value="ECO:0007669"/>
    <property type="project" value="UniProtKB-KW"/>
</dbReference>
<comment type="similarity">
    <text evidence="3">Belongs to the short-chain dehydrogenases/reductases (SDR) family. FabI subfamily.</text>
</comment>
<evidence type="ECO:0000256" key="12">
    <source>
        <dbReference type="ARBA" id="ARBA00023098"/>
    </source>
</evidence>
<keyword evidence="13" id="KW-0275">Fatty acid biosynthesis</keyword>
<dbReference type="FunFam" id="1.10.8.400:FF:000001">
    <property type="entry name" value="Enoyl-[acyl-carrier-protein] reductase [NADH]"/>
    <property type="match status" value="1"/>
</dbReference>
<dbReference type="GO" id="GO:0009507">
    <property type="term" value="C:chloroplast"/>
    <property type="evidence" value="ECO:0007669"/>
    <property type="project" value="UniProtKB-SubCell"/>
</dbReference>
<dbReference type="OMA" id="GLNIMFG"/>
<dbReference type="Gramene" id="PSS36309">
    <property type="protein sequence ID" value="PSS36309"/>
    <property type="gene ID" value="CEY00_Acc00819"/>
</dbReference>
<comment type="catalytic activity">
    <reaction evidence="14">
        <text>a 2,3-saturated acyl-[ACP] + NAD(+) = a (2E)-enoyl-[ACP] + NADH + H(+)</text>
        <dbReference type="Rhea" id="RHEA:10240"/>
        <dbReference type="Rhea" id="RHEA-COMP:9925"/>
        <dbReference type="Rhea" id="RHEA-COMP:9926"/>
        <dbReference type="ChEBI" id="CHEBI:15378"/>
        <dbReference type="ChEBI" id="CHEBI:57540"/>
        <dbReference type="ChEBI" id="CHEBI:57945"/>
        <dbReference type="ChEBI" id="CHEBI:78784"/>
        <dbReference type="ChEBI" id="CHEBI:78785"/>
        <dbReference type="EC" id="1.3.1.9"/>
    </reaction>
</comment>
<comment type="subcellular location">
    <subcellularLocation>
        <location evidence="1">Plastid</location>
        <location evidence="1">Chloroplast</location>
    </subcellularLocation>
</comment>
<comment type="subunit">
    <text evidence="4">Homotetramer.</text>
</comment>
<dbReference type="Pfam" id="PF13561">
    <property type="entry name" value="adh_short_C2"/>
    <property type="match status" value="1"/>
</dbReference>
<dbReference type="InterPro" id="IPR036291">
    <property type="entry name" value="NAD(P)-bd_dom_sf"/>
</dbReference>
<evidence type="ECO:0000256" key="7">
    <source>
        <dbReference type="ARBA" id="ARBA00022528"/>
    </source>
</evidence>
<comment type="pathway">
    <text evidence="2">Lipid metabolism; fatty acid biosynthesis.</text>
</comment>
<protein>
    <recommendedName>
        <fullName evidence="16">Enoyl-[acyl-carrier-protein] reductase [NADH], chloroplastic</fullName>
        <ecNumber evidence="5">1.3.1.9</ecNumber>
    </recommendedName>
</protein>
<evidence type="ECO:0000256" key="11">
    <source>
        <dbReference type="ARBA" id="ARBA00023002"/>
    </source>
</evidence>
<dbReference type="FunFam" id="3.40.50.720:FF:000192">
    <property type="entry name" value="Enoyl-[acyl-carrier-protein] reductase [NADH]"/>
    <property type="match status" value="1"/>
</dbReference>
<keyword evidence="10" id="KW-0809">Transit peptide</keyword>
<evidence type="ECO:0000256" key="15">
    <source>
        <dbReference type="ARBA" id="ARBA00053870"/>
    </source>
</evidence>
<keyword evidence="6" id="KW-0444">Lipid biosynthesis</keyword>
<accession>A0A2R6S244</accession>
<name>A0A2R6S244_ACTCC</name>
<dbReference type="InParanoid" id="A0A2R6S244"/>
<evidence type="ECO:0000256" key="6">
    <source>
        <dbReference type="ARBA" id="ARBA00022516"/>
    </source>
</evidence>
<dbReference type="Proteomes" id="UP000241394">
    <property type="component" value="Chromosome LG1"/>
</dbReference>
<proteinExistence type="inferred from homology"/>
<reference evidence="18" key="2">
    <citation type="journal article" date="2018" name="BMC Genomics">
        <title>A manually annotated Actinidia chinensis var. chinensis (kiwifruit) genome highlights the challenges associated with draft genomes and gene prediction in plants.</title>
        <authorList>
            <person name="Pilkington S.M."/>
            <person name="Crowhurst R."/>
            <person name="Hilario E."/>
            <person name="Nardozza S."/>
            <person name="Fraser L."/>
            <person name="Peng Y."/>
            <person name="Gunaseelan K."/>
            <person name="Simpson R."/>
            <person name="Tahir J."/>
            <person name="Deroles S.C."/>
            <person name="Templeton K."/>
            <person name="Luo Z."/>
            <person name="Davy M."/>
            <person name="Cheng C."/>
            <person name="McNeilage M."/>
            <person name="Scaglione D."/>
            <person name="Liu Y."/>
            <person name="Zhang Q."/>
            <person name="Datson P."/>
            <person name="De Silva N."/>
            <person name="Gardiner S.E."/>
            <person name="Bassett H."/>
            <person name="Chagne D."/>
            <person name="McCallum J."/>
            <person name="Dzierzon H."/>
            <person name="Deng C."/>
            <person name="Wang Y.Y."/>
            <person name="Barron L."/>
            <person name="Manako K."/>
            <person name="Bowen J."/>
            <person name="Foster T.M."/>
            <person name="Erridge Z.A."/>
            <person name="Tiffin H."/>
            <person name="Waite C.N."/>
            <person name="Davies K.M."/>
            <person name="Grierson E.P."/>
            <person name="Laing W.A."/>
            <person name="Kirk R."/>
            <person name="Chen X."/>
            <person name="Wood M."/>
            <person name="Montefiori M."/>
            <person name="Brummell D.A."/>
            <person name="Schwinn K.E."/>
            <person name="Catanach A."/>
            <person name="Fullerton C."/>
            <person name="Li D."/>
            <person name="Meiyalaghan S."/>
            <person name="Nieuwenhuizen N."/>
            <person name="Read N."/>
            <person name="Prakash R."/>
            <person name="Hunter D."/>
            <person name="Zhang H."/>
            <person name="McKenzie M."/>
            <person name="Knabel M."/>
            <person name="Harris A."/>
            <person name="Allan A.C."/>
            <person name="Gleave A."/>
            <person name="Chen A."/>
            <person name="Janssen B.J."/>
            <person name="Plunkett B."/>
            <person name="Ampomah-Dwamena C."/>
            <person name="Voogd C."/>
            <person name="Leif D."/>
            <person name="Lafferty D."/>
            <person name="Souleyre E.J.F."/>
            <person name="Varkonyi-Gasic E."/>
            <person name="Gambi F."/>
            <person name="Hanley J."/>
            <person name="Yao J.L."/>
            <person name="Cheung J."/>
            <person name="David K.M."/>
            <person name="Warren B."/>
            <person name="Marsh K."/>
            <person name="Snowden K.C."/>
            <person name="Lin-Wang K."/>
            <person name="Brian L."/>
            <person name="Martinez-Sanchez M."/>
            <person name="Wang M."/>
            <person name="Ileperuma N."/>
            <person name="Macnee N."/>
            <person name="Campin R."/>
            <person name="McAtee P."/>
            <person name="Drummond R.S.M."/>
            <person name="Espley R.V."/>
            <person name="Ireland H.S."/>
            <person name="Wu R."/>
            <person name="Atkinson R.G."/>
            <person name="Karunairetnam S."/>
            <person name="Bulley S."/>
            <person name="Chunkath S."/>
            <person name="Hanley Z."/>
            <person name="Storey R."/>
            <person name="Thrimawithana A.H."/>
            <person name="Thomson S."/>
            <person name="David C."/>
            <person name="Testolin R."/>
            <person name="Huang H."/>
            <person name="Hellens R.P."/>
            <person name="Schaffer R.J."/>
        </authorList>
    </citation>
    <scope>NUCLEOTIDE SEQUENCE [LARGE SCALE GENOMIC DNA]</scope>
    <source>
        <strain evidence="18">cv. Red5</strain>
    </source>
</reference>
<dbReference type="GO" id="GO:0004318">
    <property type="term" value="F:enoyl-[acyl-carrier-protein] reductase (NADH) activity"/>
    <property type="evidence" value="ECO:0007669"/>
    <property type="project" value="UniProtKB-EC"/>
</dbReference>
<organism evidence="17 18">
    <name type="scientific">Actinidia chinensis var. chinensis</name>
    <name type="common">Chinese soft-hair kiwi</name>
    <dbReference type="NCBI Taxonomy" id="1590841"/>
    <lineage>
        <taxon>Eukaryota</taxon>
        <taxon>Viridiplantae</taxon>
        <taxon>Streptophyta</taxon>
        <taxon>Embryophyta</taxon>
        <taxon>Tracheophyta</taxon>
        <taxon>Spermatophyta</taxon>
        <taxon>Magnoliopsida</taxon>
        <taxon>eudicotyledons</taxon>
        <taxon>Gunneridae</taxon>
        <taxon>Pentapetalae</taxon>
        <taxon>asterids</taxon>
        <taxon>Ericales</taxon>
        <taxon>Actinidiaceae</taxon>
        <taxon>Actinidia</taxon>
    </lineage>
</organism>
<evidence type="ECO:0000256" key="1">
    <source>
        <dbReference type="ARBA" id="ARBA00004229"/>
    </source>
</evidence>
<dbReference type="InterPro" id="IPR014358">
    <property type="entry name" value="Enoyl-ACP_Rdtase_NADH"/>
</dbReference>